<feature type="compositionally biased region" description="Low complexity" evidence="14">
    <location>
        <begin position="797"/>
        <end position="811"/>
    </location>
</feature>
<keyword evidence="15" id="KW-0812">Transmembrane</keyword>
<comment type="catalytic activity">
    <reaction evidence="13">
        <text>[GlcNAc-(1-&gt;4)-Mur2Ac(oyl-L-Ala-gamma-D-Glu-L-Lys-D-Ala-D-Ala)](n)-di-trans,octa-cis-undecaprenyl diphosphate + beta-D-GlcNAc-(1-&gt;4)-Mur2Ac(oyl-L-Ala-gamma-D-Glu-L-Lys-D-Ala-D-Ala)-di-trans,octa-cis-undecaprenyl diphosphate = [GlcNAc-(1-&gt;4)-Mur2Ac(oyl-L-Ala-gamma-D-Glu-L-Lys-D-Ala-D-Ala)](n+1)-di-trans,octa-cis-undecaprenyl diphosphate + di-trans,octa-cis-undecaprenyl diphosphate + H(+)</text>
        <dbReference type="Rhea" id="RHEA:23708"/>
        <dbReference type="Rhea" id="RHEA-COMP:9602"/>
        <dbReference type="Rhea" id="RHEA-COMP:9603"/>
        <dbReference type="ChEBI" id="CHEBI:15378"/>
        <dbReference type="ChEBI" id="CHEBI:58405"/>
        <dbReference type="ChEBI" id="CHEBI:60033"/>
        <dbReference type="ChEBI" id="CHEBI:78435"/>
        <dbReference type="EC" id="2.4.99.28"/>
    </reaction>
</comment>
<feature type="region of interest" description="Disordered" evidence="14">
    <location>
        <begin position="1"/>
        <end position="37"/>
    </location>
</feature>
<dbReference type="GO" id="GO:0071555">
    <property type="term" value="P:cell wall organization"/>
    <property type="evidence" value="ECO:0007669"/>
    <property type="project" value="UniProtKB-KW"/>
</dbReference>
<dbReference type="AlphaFoldDB" id="A0A1W7D087"/>
<keyword evidence="15" id="KW-0472">Membrane</keyword>
<keyword evidence="19" id="KW-1185">Reference proteome</keyword>
<dbReference type="OrthoDB" id="8865355at2"/>
<evidence type="ECO:0000256" key="3">
    <source>
        <dbReference type="ARBA" id="ARBA00022645"/>
    </source>
</evidence>
<evidence type="ECO:0000256" key="10">
    <source>
        <dbReference type="ARBA" id="ARBA00023268"/>
    </source>
</evidence>
<evidence type="ECO:0000256" key="5">
    <source>
        <dbReference type="ARBA" id="ARBA00022676"/>
    </source>
</evidence>
<evidence type="ECO:0000256" key="15">
    <source>
        <dbReference type="SAM" id="Phobius"/>
    </source>
</evidence>
<evidence type="ECO:0000259" key="16">
    <source>
        <dbReference type="Pfam" id="PF00905"/>
    </source>
</evidence>
<dbReference type="EMBL" id="CP021121">
    <property type="protein sequence ID" value="ARQ70468.1"/>
    <property type="molecule type" value="Genomic_DNA"/>
</dbReference>
<dbReference type="Proteomes" id="UP000194218">
    <property type="component" value="Chromosome"/>
</dbReference>
<feature type="compositionally biased region" description="Pro residues" evidence="14">
    <location>
        <begin position="773"/>
        <end position="796"/>
    </location>
</feature>
<keyword evidence="10" id="KW-0511">Multifunctional enzyme</keyword>
<keyword evidence="5" id="KW-0328">Glycosyltransferase</keyword>
<feature type="transmembrane region" description="Helical" evidence="15">
    <location>
        <begin position="52"/>
        <end position="74"/>
    </location>
</feature>
<dbReference type="GO" id="GO:0009252">
    <property type="term" value="P:peptidoglycan biosynthetic process"/>
    <property type="evidence" value="ECO:0007669"/>
    <property type="project" value="UniProtKB-KW"/>
</dbReference>
<dbReference type="PANTHER" id="PTHR32282">
    <property type="entry name" value="BINDING PROTEIN TRANSPEPTIDASE, PUTATIVE-RELATED"/>
    <property type="match status" value="1"/>
</dbReference>
<evidence type="ECO:0000256" key="13">
    <source>
        <dbReference type="ARBA" id="ARBA00049902"/>
    </source>
</evidence>
<feature type="region of interest" description="Disordered" evidence="14">
    <location>
        <begin position="586"/>
        <end position="606"/>
    </location>
</feature>
<evidence type="ECO:0000256" key="9">
    <source>
        <dbReference type="ARBA" id="ARBA00022984"/>
    </source>
</evidence>
<dbReference type="KEGG" id="smao:CAG99_17905"/>
<dbReference type="GO" id="GO:0006508">
    <property type="term" value="P:proteolysis"/>
    <property type="evidence" value="ECO:0007669"/>
    <property type="project" value="UniProtKB-KW"/>
</dbReference>
<dbReference type="GO" id="GO:0008955">
    <property type="term" value="F:peptidoglycan glycosyltransferase activity"/>
    <property type="evidence" value="ECO:0007669"/>
    <property type="project" value="UniProtKB-EC"/>
</dbReference>
<evidence type="ECO:0000256" key="14">
    <source>
        <dbReference type="SAM" id="MobiDB-lite"/>
    </source>
</evidence>
<feature type="domain" description="Penicillin-binding protein transpeptidase" evidence="16">
    <location>
        <begin position="371"/>
        <end position="628"/>
    </location>
</feature>
<dbReference type="InterPro" id="IPR001460">
    <property type="entry name" value="PCN-bd_Tpept"/>
</dbReference>
<protein>
    <submittedName>
        <fullName evidence="18">Penicillin-binding protein</fullName>
    </submittedName>
</protein>
<dbReference type="Gene3D" id="1.10.3810.10">
    <property type="entry name" value="Biosynthetic peptidoglycan transglycosylase-like"/>
    <property type="match status" value="1"/>
</dbReference>
<keyword evidence="9" id="KW-0573">Peptidoglycan synthesis</keyword>
<feature type="compositionally biased region" description="Low complexity" evidence="14">
    <location>
        <begin position="679"/>
        <end position="688"/>
    </location>
</feature>
<dbReference type="Pfam" id="PF00905">
    <property type="entry name" value="Transpeptidase"/>
    <property type="match status" value="1"/>
</dbReference>
<feature type="region of interest" description="Disordered" evidence="14">
    <location>
        <begin position="420"/>
        <end position="461"/>
    </location>
</feature>
<evidence type="ECO:0000256" key="1">
    <source>
        <dbReference type="ARBA" id="ARBA00007090"/>
    </source>
</evidence>
<feature type="compositionally biased region" description="Acidic residues" evidence="14">
    <location>
        <begin position="705"/>
        <end position="714"/>
    </location>
</feature>
<dbReference type="InterPro" id="IPR050396">
    <property type="entry name" value="Glycosyltr_51/Transpeptidase"/>
</dbReference>
<evidence type="ECO:0000256" key="11">
    <source>
        <dbReference type="ARBA" id="ARBA00023316"/>
    </source>
</evidence>
<evidence type="ECO:0000256" key="12">
    <source>
        <dbReference type="ARBA" id="ARBA00034000"/>
    </source>
</evidence>
<dbReference type="InterPro" id="IPR036950">
    <property type="entry name" value="PBP_transglycosylase"/>
</dbReference>
<feature type="compositionally biased region" description="Basic and acidic residues" evidence="14">
    <location>
        <begin position="420"/>
        <end position="430"/>
    </location>
</feature>
<dbReference type="GO" id="GO:0009002">
    <property type="term" value="F:serine-type D-Ala-D-Ala carboxypeptidase activity"/>
    <property type="evidence" value="ECO:0007669"/>
    <property type="project" value="UniProtKB-EC"/>
</dbReference>
<evidence type="ECO:0000313" key="19">
    <source>
        <dbReference type="Proteomes" id="UP000194218"/>
    </source>
</evidence>
<dbReference type="FunFam" id="1.10.3810.10:FF:000001">
    <property type="entry name" value="Penicillin-binding protein 1A"/>
    <property type="match status" value="1"/>
</dbReference>
<dbReference type="Gene3D" id="3.40.710.10">
    <property type="entry name" value="DD-peptidase/beta-lactamase superfamily"/>
    <property type="match status" value="1"/>
</dbReference>
<feature type="compositionally biased region" description="Low complexity" evidence="14">
    <location>
        <begin position="741"/>
        <end position="751"/>
    </location>
</feature>
<dbReference type="PANTHER" id="PTHR32282:SF34">
    <property type="entry name" value="PENICILLIN-BINDING PROTEIN 1A"/>
    <property type="match status" value="1"/>
</dbReference>
<dbReference type="InterPro" id="IPR001264">
    <property type="entry name" value="Glyco_trans_51"/>
</dbReference>
<keyword evidence="3" id="KW-0121">Carboxypeptidase</keyword>
<proteinExistence type="inferred from homology"/>
<feature type="domain" description="Glycosyl transferase family 51" evidence="17">
    <location>
        <begin position="95"/>
        <end position="271"/>
    </location>
</feature>
<dbReference type="GO" id="GO:0030288">
    <property type="term" value="C:outer membrane-bounded periplasmic space"/>
    <property type="evidence" value="ECO:0007669"/>
    <property type="project" value="TreeGrafter"/>
</dbReference>
<name>A0A1W7D087_9ACTN</name>
<organism evidence="18 19">
    <name type="scientific">Streptomyces marincola</name>
    <dbReference type="NCBI Taxonomy" id="2878388"/>
    <lineage>
        <taxon>Bacteria</taxon>
        <taxon>Bacillati</taxon>
        <taxon>Actinomycetota</taxon>
        <taxon>Actinomycetes</taxon>
        <taxon>Kitasatosporales</taxon>
        <taxon>Streptomycetaceae</taxon>
        <taxon>Streptomyces</taxon>
    </lineage>
</organism>
<gene>
    <name evidence="18" type="ORF">CAG99_17905</name>
</gene>
<evidence type="ECO:0000259" key="17">
    <source>
        <dbReference type="Pfam" id="PF00912"/>
    </source>
</evidence>
<dbReference type="Pfam" id="PF00912">
    <property type="entry name" value="Transgly"/>
    <property type="match status" value="1"/>
</dbReference>
<keyword evidence="4" id="KW-0645">Protease</keyword>
<dbReference type="GO" id="GO:0008658">
    <property type="term" value="F:penicillin binding"/>
    <property type="evidence" value="ECO:0007669"/>
    <property type="project" value="InterPro"/>
</dbReference>
<dbReference type="SUPFAM" id="SSF53955">
    <property type="entry name" value="Lysozyme-like"/>
    <property type="match status" value="1"/>
</dbReference>
<comment type="similarity">
    <text evidence="1">In the C-terminal section; belongs to the transpeptidase family.</text>
</comment>
<feature type="compositionally biased region" description="Basic and acidic residues" evidence="14">
    <location>
        <begin position="438"/>
        <end position="449"/>
    </location>
</feature>
<accession>A0A1W7D087</accession>
<evidence type="ECO:0000256" key="6">
    <source>
        <dbReference type="ARBA" id="ARBA00022679"/>
    </source>
</evidence>
<evidence type="ECO:0000313" key="18">
    <source>
        <dbReference type="EMBL" id="ARQ70468.1"/>
    </source>
</evidence>
<evidence type="ECO:0000256" key="2">
    <source>
        <dbReference type="ARBA" id="ARBA00007739"/>
    </source>
</evidence>
<keyword evidence="6" id="KW-0808">Transferase</keyword>
<dbReference type="SUPFAM" id="SSF56601">
    <property type="entry name" value="beta-lactamase/transpeptidase-like"/>
    <property type="match status" value="1"/>
</dbReference>
<evidence type="ECO:0000256" key="4">
    <source>
        <dbReference type="ARBA" id="ARBA00022670"/>
    </source>
</evidence>
<keyword evidence="15" id="KW-1133">Transmembrane helix</keyword>
<comment type="catalytic activity">
    <reaction evidence="12">
        <text>Preferential cleavage: (Ac)2-L-Lys-D-Ala-|-D-Ala. Also transpeptidation of peptidyl-alanyl moieties that are N-acyl substituents of D-alanine.</text>
        <dbReference type="EC" id="3.4.16.4"/>
    </reaction>
</comment>
<feature type="compositionally biased region" description="Low complexity" evidence="14">
    <location>
        <begin position="759"/>
        <end position="772"/>
    </location>
</feature>
<dbReference type="GO" id="GO:0008360">
    <property type="term" value="P:regulation of cell shape"/>
    <property type="evidence" value="ECO:0007669"/>
    <property type="project" value="UniProtKB-KW"/>
</dbReference>
<feature type="region of interest" description="Disordered" evidence="14">
    <location>
        <begin position="673"/>
        <end position="841"/>
    </location>
</feature>
<comment type="similarity">
    <text evidence="2">In the N-terminal section; belongs to the glycosyltransferase 51 family.</text>
</comment>
<keyword evidence="11" id="KW-0961">Cell wall biogenesis/degradation</keyword>
<sequence>MGQQRTVSDDSEPRGRAAGRWPGWPSRDAARPPRPRRRRTGWRRLIPTWRMVLGAALTGLVLLFTGLIAGYLLVDIPEPKSAAAAQGNVYLYADGTQLARVGEVNRESVPLSEVPLTVRRAVLAAEDRDFYHAPAVDVTAMARAGWNMLRGGGRQSGSTITQQYVKNYYLDQRQTVTRKVKELFIAIKLDREESKDDILEGYLNTSYFGRNAYGIQSAAQAYYGKDAADLNTAEGAYLAALLNAPNSYDVRANPQNTERAVARWDYVLDGMVSEDWLGERRRAGLDFPEPREWSPGEGLGGERGYLVEAVNIHLAQHGIADRERLAEGGFRITTTIEPERQRAMTDAVNEQLESALSEDREQDAWVRAGATSVEVGTGRVVAMYGGRDYTRQYVNNATRRDYQAASTFKPIVYAAALEHRSETRDGERIGPRTTYDGDSGREVTGRDGRGTGWSPENERDQDYGEITVTEGMDKSVNAVFAQMGADVGTDLVRETAVALGIPETTPGLDTAQGSISLGTATPSTLDMAGAYATLAAHGERRPVTLLDEVRQNGERLRLPEGRPERAVSREAADATTAVLRGVVEDGTGTAAGSAGRPAAGKTGTAEQDRAAWFAGYTPELSTVVAVFGQDPDTGEQRELYGAAGQERISGGGFPARIWGQYTAEALRGEPVRSFDLRAGEPVPEVESGGPPGEDGTDVPGQGERPDEDGEEDGGSDGGEGEERREAEESGGPRAPGGTPSAPEETAPDGATPAPPTAPGGPARGSAEPAASAGPPPDDGGGGPPPVAAGPTEPPPTRSAGPTGSTGPTSPETDTETDTDAATTPASGASSGPGATEGAQAA</sequence>
<reference evidence="18 19" key="1">
    <citation type="submission" date="2017-05" db="EMBL/GenBank/DDBJ databases">
        <title>Complete genome sequence of Streptomyces sp. SCSIO 03032 revealed the diverse biosynthetic pathways for its bioactive secondary metabolites.</title>
        <authorList>
            <person name="Ma L."/>
            <person name="Zhu Y."/>
            <person name="Zhang W."/>
            <person name="Zhang G."/>
            <person name="Tian X."/>
            <person name="Zhang S."/>
            <person name="Zhang C."/>
        </authorList>
    </citation>
    <scope>NUCLEOTIDE SEQUENCE [LARGE SCALE GENOMIC DNA]</scope>
    <source>
        <strain evidence="18 19">SCSIO 03032</strain>
    </source>
</reference>
<feature type="compositionally biased region" description="Low complexity" evidence="14">
    <location>
        <begin position="819"/>
        <end position="841"/>
    </location>
</feature>
<keyword evidence="7" id="KW-0378">Hydrolase</keyword>
<dbReference type="InterPro" id="IPR012338">
    <property type="entry name" value="Beta-lactam/transpept-like"/>
</dbReference>
<evidence type="ECO:0000256" key="7">
    <source>
        <dbReference type="ARBA" id="ARBA00022801"/>
    </source>
</evidence>
<dbReference type="InterPro" id="IPR023346">
    <property type="entry name" value="Lysozyme-like_dom_sf"/>
</dbReference>
<keyword evidence="8" id="KW-0133">Cell shape</keyword>
<evidence type="ECO:0000256" key="8">
    <source>
        <dbReference type="ARBA" id="ARBA00022960"/>
    </source>
</evidence>